<keyword evidence="9" id="KW-0238">DNA-binding</keyword>
<keyword evidence="4" id="KW-0479">Metal-binding</keyword>
<feature type="domain" description="C2H2-type" evidence="14">
    <location>
        <begin position="226"/>
        <end position="253"/>
    </location>
</feature>
<dbReference type="PANTHER" id="PTHR14003:SF23">
    <property type="entry name" value="ZINC FINGER PROTEIN 143"/>
    <property type="match status" value="1"/>
</dbReference>
<keyword evidence="8" id="KW-0805">Transcription regulation</keyword>
<comment type="similarity">
    <text evidence="3">Belongs to the krueppel C2H2-type zinc-finger protein family.</text>
</comment>
<feature type="domain" description="C2H2-type" evidence="14">
    <location>
        <begin position="142"/>
        <end position="169"/>
    </location>
</feature>
<dbReference type="InterPro" id="IPR013087">
    <property type="entry name" value="Znf_C2H2_type"/>
</dbReference>
<keyword evidence="5" id="KW-0677">Repeat</keyword>
<dbReference type="FunFam" id="3.30.160.60:FF:000755">
    <property type="entry name" value="zinc finger protein 174"/>
    <property type="match status" value="1"/>
</dbReference>
<proteinExistence type="inferred from homology"/>
<dbReference type="InterPro" id="IPR036236">
    <property type="entry name" value="Znf_C2H2_sf"/>
</dbReference>
<keyword evidence="6 12" id="KW-0863">Zinc-finger</keyword>
<dbReference type="PANTHER" id="PTHR14003">
    <property type="entry name" value="TRANSCRIPTIONAL REPRESSOR PROTEIN YY"/>
    <property type="match status" value="1"/>
</dbReference>
<comment type="function">
    <text evidence="1">May be involved in transcriptional regulation.</text>
</comment>
<evidence type="ECO:0000256" key="9">
    <source>
        <dbReference type="ARBA" id="ARBA00023125"/>
    </source>
</evidence>
<evidence type="ECO:0000256" key="11">
    <source>
        <dbReference type="ARBA" id="ARBA00023242"/>
    </source>
</evidence>
<evidence type="ECO:0000256" key="10">
    <source>
        <dbReference type="ARBA" id="ARBA00023163"/>
    </source>
</evidence>
<comment type="subcellular location">
    <subcellularLocation>
        <location evidence="2">Nucleus</location>
    </subcellularLocation>
</comment>
<evidence type="ECO:0000256" key="2">
    <source>
        <dbReference type="ARBA" id="ARBA00004123"/>
    </source>
</evidence>
<feature type="domain" description="C2H2-type" evidence="14">
    <location>
        <begin position="282"/>
        <end position="309"/>
    </location>
</feature>
<evidence type="ECO:0000256" key="12">
    <source>
        <dbReference type="PROSITE-ProRule" id="PRU00042"/>
    </source>
</evidence>
<dbReference type="FunFam" id="3.30.160.60:FF:000275">
    <property type="entry name" value="zinc finger protein 90 homolog"/>
    <property type="match status" value="1"/>
</dbReference>
<evidence type="ECO:0000256" key="3">
    <source>
        <dbReference type="ARBA" id="ARBA00006991"/>
    </source>
</evidence>
<dbReference type="OrthoDB" id="8113227at2759"/>
<dbReference type="PROSITE" id="PS00028">
    <property type="entry name" value="ZINC_FINGER_C2H2_1"/>
    <property type="match status" value="7"/>
</dbReference>
<evidence type="ECO:0000313" key="16">
    <source>
        <dbReference type="Proteomes" id="UP000770717"/>
    </source>
</evidence>
<feature type="domain" description="C2H2-type" evidence="14">
    <location>
        <begin position="170"/>
        <end position="197"/>
    </location>
</feature>
<keyword evidence="16" id="KW-1185">Reference proteome</keyword>
<dbReference type="GO" id="GO:0031519">
    <property type="term" value="C:PcG protein complex"/>
    <property type="evidence" value="ECO:0007669"/>
    <property type="project" value="TreeGrafter"/>
</dbReference>
<dbReference type="FunFam" id="3.30.160.60:FF:000358">
    <property type="entry name" value="zinc finger protein 24"/>
    <property type="match status" value="1"/>
</dbReference>
<keyword evidence="7" id="KW-0862">Zinc</keyword>
<organism evidence="15 16">
    <name type="scientific">Eleutherodactylus coqui</name>
    <name type="common">Puerto Rican coqui</name>
    <dbReference type="NCBI Taxonomy" id="57060"/>
    <lineage>
        <taxon>Eukaryota</taxon>
        <taxon>Metazoa</taxon>
        <taxon>Chordata</taxon>
        <taxon>Craniata</taxon>
        <taxon>Vertebrata</taxon>
        <taxon>Euteleostomi</taxon>
        <taxon>Amphibia</taxon>
        <taxon>Batrachia</taxon>
        <taxon>Anura</taxon>
        <taxon>Neobatrachia</taxon>
        <taxon>Hyloidea</taxon>
        <taxon>Eleutherodactylidae</taxon>
        <taxon>Eleutherodactylinae</taxon>
        <taxon>Eleutherodactylus</taxon>
        <taxon>Eleutherodactylus</taxon>
    </lineage>
</organism>
<dbReference type="GO" id="GO:0000978">
    <property type="term" value="F:RNA polymerase II cis-regulatory region sequence-specific DNA binding"/>
    <property type="evidence" value="ECO:0007669"/>
    <property type="project" value="TreeGrafter"/>
</dbReference>
<dbReference type="FunFam" id="3.30.160.60:FF:000250">
    <property type="entry name" value="zinc finger protein 197 isoform X1"/>
    <property type="match status" value="1"/>
</dbReference>
<evidence type="ECO:0000256" key="6">
    <source>
        <dbReference type="ARBA" id="ARBA00022771"/>
    </source>
</evidence>
<evidence type="ECO:0000256" key="7">
    <source>
        <dbReference type="ARBA" id="ARBA00022833"/>
    </source>
</evidence>
<dbReference type="AlphaFoldDB" id="A0A8J6E7M9"/>
<gene>
    <name evidence="15" type="ORF">GDO78_022226</name>
</gene>
<feature type="domain" description="C2H2-type" evidence="14">
    <location>
        <begin position="198"/>
        <end position="225"/>
    </location>
</feature>
<dbReference type="FunFam" id="3.30.160.60:FF:001442">
    <property type="entry name" value="zinc finger protein 696"/>
    <property type="match status" value="1"/>
</dbReference>
<accession>A0A8J6E7M9</accession>
<feature type="domain" description="C2H2-type" evidence="14">
    <location>
        <begin position="310"/>
        <end position="337"/>
    </location>
</feature>
<dbReference type="EMBL" id="WNTK01007724">
    <property type="protein sequence ID" value="KAG9463194.1"/>
    <property type="molecule type" value="Genomic_DNA"/>
</dbReference>
<dbReference type="Gene3D" id="3.30.160.60">
    <property type="entry name" value="Classic Zinc Finger"/>
    <property type="match status" value="7"/>
</dbReference>
<keyword evidence="10" id="KW-0804">Transcription</keyword>
<dbReference type="SMART" id="SM00355">
    <property type="entry name" value="ZnF_C2H2"/>
    <property type="match status" value="7"/>
</dbReference>
<dbReference type="GO" id="GO:0000981">
    <property type="term" value="F:DNA-binding transcription factor activity, RNA polymerase II-specific"/>
    <property type="evidence" value="ECO:0007669"/>
    <property type="project" value="TreeGrafter"/>
</dbReference>
<dbReference type="EMBL" id="WNTK01007724">
    <property type="protein sequence ID" value="KAG9463193.1"/>
    <property type="molecule type" value="Genomic_DNA"/>
</dbReference>
<evidence type="ECO:0000256" key="4">
    <source>
        <dbReference type="ARBA" id="ARBA00022723"/>
    </source>
</evidence>
<sequence length="368" mass="41820">MKGNRPERCPSHLYSHDCPEEKPSVPENHQGEDLADIKVEVKEERMRVDHQCKSEVKEELPVDTTTENASVNSEENIMLLVNSKVKEEDTVPHSSGRDLITLIVHPGIHCTDPSYIPPNPGEPFSDQSQTTTSAAQKGGKRFQCGECEKQFTQMSSLYTHRRIHTGENLFPCSKCGKCFTSKSHFVIHERSHTGEKPYSCSECGKCFTYKSYLVIHERSHTGEKPYSCLECKKCFTQKSHLIKHERSHTGEKPFSCSECGKSFTSKAKVRDHQRIHTGEKPFTCSECGKCFTDRSSLFRHKRIHTGEKPYSCSQCGKCFTDKSSLVIHERIHTGEKPYTCPEYRYYKAFHCGGGLLRLVWGSIIKGTQ</sequence>
<evidence type="ECO:0000256" key="1">
    <source>
        <dbReference type="ARBA" id="ARBA00003767"/>
    </source>
</evidence>
<dbReference type="GO" id="GO:0005667">
    <property type="term" value="C:transcription regulator complex"/>
    <property type="evidence" value="ECO:0007669"/>
    <property type="project" value="TreeGrafter"/>
</dbReference>
<name>A0A8J6E7M9_ELECQ</name>
<dbReference type="SUPFAM" id="SSF57667">
    <property type="entry name" value="beta-beta-alpha zinc fingers"/>
    <property type="match status" value="4"/>
</dbReference>
<reference evidence="15" key="1">
    <citation type="thesis" date="2020" institute="ProQuest LLC" country="789 East Eisenhower Parkway, Ann Arbor, MI, USA">
        <title>Comparative Genomics and Chromosome Evolution.</title>
        <authorList>
            <person name="Mudd A.B."/>
        </authorList>
    </citation>
    <scope>NUCLEOTIDE SEQUENCE</scope>
    <source>
        <strain evidence="15">HN-11 Male</strain>
        <tissue evidence="15">Kidney and liver</tissue>
    </source>
</reference>
<evidence type="ECO:0000256" key="8">
    <source>
        <dbReference type="ARBA" id="ARBA00023015"/>
    </source>
</evidence>
<dbReference type="FunFam" id="3.30.160.60:FF:002343">
    <property type="entry name" value="Zinc finger protein 33A"/>
    <property type="match status" value="1"/>
</dbReference>
<evidence type="ECO:0000256" key="13">
    <source>
        <dbReference type="SAM" id="MobiDB-lite"/>
    </source>
</evidence>
<protein>
    <recommendedName>
        <fullName evidence="14">C2H2-type domain-containing protein</fullName>
    </recommendedName>
</protein>
<comment type="caution">
    <text evidence="15">The sequence shown here is derived from an EMBL/GenBank/DDBJ whole genome shotgun (WGS) entry which is preliminary data.</text>
</comment>
<evidence type="ECO:0000256" key="5">
    <source>
        <dbReference type="ARBA" id="ARBA00022737"/>
    </source>
</evidence>
<dbReference type="PROSITE" id="PS50157">
    <property type="entry name" value="ZINC_FINGER_C2H2_2"/>
    <property type="match status" value="7"/>
</dbReference>
<dbReference type="GO" id="GO:0000785">
    <property type="term" value="C:chromatin"/>
    <property type="evidence" value="ECO:0007669"/>
    <property type="project" value="TreeGrafter"/>
</dbReference>
<dbReference type="GO" id="GO:0008270">
    <property type="term" value="F:zinc ion binding"/>
    <property type="evidence" value="ECO:0007669"/>
    <property type="project" value="UniProtKB-KW"/>
</dbReference>
<feature type="domain" description="C2H2-type" evidence="14">
    <location>
        <begin position="254"/>
        <end position="281"/>
    </location>
</feature>
<evidence type="ECO:0000313" key="15">
    <source>
        <dbReference type="EMBL" id="KAG9463194.1"/>
    </source>
</evidence>
<keyword evidence="11" id="KW-0539">Nucleus</keyword>
<dbReference type="Proteomes" id="UP000770717">
    <property type="component" value="Unassembled WGS sequence"/>
</dbReference>
<feature type="region of interest" description="Disordered" evidence="13">
    <location>
        <begin position="1"/>
        <end position="33"/>
    </location>
</feature>
<evidence type="ECO:0000259" key="14">
    <source>
        <dbReference type="PROSITE" id="PS50157"/>
    </source>
</evidence>
<dbReference type="FunFam" id="3.30.160.60:FF:002063">
    <property type="entry name" value="RB associated KRAB zinc finger"/>
    <property type="match status" value="1"/>
</dbReference>
<dbReference type="Pfam" id="PF00096">
    <property type="entry name" value="zf-C2H2"/>
    <property type="match status" value="7"/>
</dbReference>